<protein>
    <submittedName>
        <fullName evidence="1">Uncharacterized protein</fullName>
    </submittedName>
</protein>
<dbReference type="RefSeq" id="XP_056070093.1">
    <property type="nucleotide sequence ID" value="XM_056215846.1"/>
</dbReference>
<organism evidence="1 2">
    <name type="scientific">Didymosphaeria variabile</name>
    <dbReference type="NCBI Taxonomy" id="1932322"/>
    <lineage>
        <taxon>Eukaryota</taxon>
        <taxon>Fungi</taxon>
        <taxon>Dikarya</taxon>
        <taxon>Ascomycota</taxon>
        <taxon>Pezizomycotina</taxon>
        <taxon>Dothideomycetes</taxon>
        <taxon>Pleosporomycetidae</taxon>
        <taxon>Pleosporales</taxon>
        <taxon>Massarineae</taxon>
        <taxon>Didymosphaeriaceae</taxon>
        <taxon>Didymosphaeria</taxon>
    </lineage>
</organism>
<dbReference type="AlphaFoldDB" id="A0A9W8XIZ3"/>
<comment type="caution">
    <text evidence="1">The sequence shown here is derived from an EMBL/GenBank/DDBJ whole genome shotgun (WGS) entry which is preliminary data.</text>
</comment>
<dbReference type="GeneID" id="80910610"/>
<gene>
    <name evidence="1" type="ORF">N0V89_007080</name>
</gene>
<name>A0A9W8XIZ3_9PLEO</name>
<dbReference type="EMBL" id="JAPEUX010000005">
    <property type="protein sequence ID" value="KAJ4351737.1"/>
    <property type="molecule type" value="Genomic_DNA"/>
</dbReference>
<sequence length="173" mass="18888">MDSRFGINVWLVAKHSDGGARTIQRSPTKGVCNSGRRPINFDEFVYGYAQPQQAWNGFCIAHAITFELVFEPLSSNCIPGMFILRRTTRDDFKCCESEEPGDKGTKIHGVDDADSISWLSVMEPLRLPNTEDVYHRTSSPGVGGGGGELGSPPQGLDLVIAPYTSDPIKLSVL</sequence>
<reference evidence="1" key="1">
    <citation type="submission" date="2022-10" db="EMBL/GenBank/DDBJ databases">
        <title>Tapping the CABI collections for fungal endophytes: first genome assemblies for Collariella, Neodidymelliopsis, Ascochyta clinopodiicola, Didymella pomorum, Didymosphaeria variabile, Neocosmospora piperis and Neocucurbitaria cava.</title>
        <authorList>
            <person name="Hill R."/>
        </authorList>
    </citation>
    <scope>NUCLEOTIDE SEQUENCE</scope>
    <source>
        <strain evidence="1">IMI 356815</strain>
    </source>
</reference>
<keyword evidence="2" id="KW-1185">Reference proteome</keyword>
<accession>A0A9W8XIZ3</accession>
<dbReference type="Proteomes" id="UP001140513">
    <property type="component" value="Unassembled WGS sequence"/>
</dbReference>
<evidence type="ECO:0000313" key="2">
    <source>
        <dbReference type="Proteomes" id="UP001140513"/>
    </source>
</evidence>
<evidence type="ECO:0000313" key="1">
    <source>
        <dbReference type="EMBL" id="KAJ4351737.1"/>
    </source>
</evidence>
<proteinExistence type="predicted"/>